<name>X1P3G2_9ZZZZ</name>
<proteinExistence type="predicted"/>
<evidence type="ECO:0000313" key="1">
    <source>
        <dbReference type="EMBL" id="GAI50867.1"/>
    </source>
</evidence>
<dbReference type="AlphaFoldDB" id="X1P3G2"/>
<reference evidence="1" key="1">
    <citation type="journal article" date="2014" name="Front. Microbiol.">
        <title>High frequency of phylogenetically diverse reductive dehalogenase-homologous genes in deep subseafloor sedimentary metagenomes.</title>
        <authorList>
            <person name="Kawai M."/>
            <person name="Futagami T."/>
            <person name="Toyoda A."/>
            <person name="Takaki Y."/>
            <person name="Nishi S."/>
            <person name="Hori S."/>
            <person name="Arai W."/>
            <person name="Tsubouchi T."/>
            <person name="Morono Y."/>
            <person name="Uchiyama I."/>
            <person name="Ito T."/>
            <person name="Fujiyama A."/>
            <person name="Inagaki F."/>
            <person name="Takami H."/>
        </authorList>
    </citation>
    <scope>NUCLEOTIDE SEQUENCE</scope>
    <source>
        <strain evidence="1">Expedition CK06-06</strain>
    </source>
</reference>
<comment type="caution">
    <text evidence="1">The sequence shown here is derived from an EMBL/GenBank/DDBJ whole genome shotgun (WGS) entry which is preliminary data.</text>
</comment>
<protein>
    <submittedName>
        <fullName evidence="1">Uncharacterized protein</fullName>
    </submittedName>
</protein>
<accession>X1P3G2</accession>
<organism evidence="1">
    <name type="scientific">marine sediment metagenome</name>
    <dbReference type="NCBI Taxonomy" id="412755"/>
    <lineage>
        <taxon>unclassified sequences</taxon>
        <taxon>metagenomes</taxon>
        <taxon>ecological metagenomes</taxon>
    </lineage>
</organism>
<feature type="non-terminal residue" evidence="1">
    <location>
        <position position="1"/>
    </location>
</feature>
<dbReference type="EMBL" id="BARV01042778">
    <property type="protein sequence ID" value="GAI50867.1"/>
    <property type="molecule type" value="Genomic_DNA"/>
</dbReference>
<sequence>TLGVLNRVEELADRPSGFKPERAIPFRSLIPLEEIIAG</sequence>
<gene>
    <name evidence="1" type="ORF">S06H3_64172</name>
</gene>